<evidence type="ECO:0000256" key="1">
    <source>
        <dbReference type="SAM" id="Phobius"/>
    </source>
</evidence>
<proteinExistence type="predicted"/>
<keyword evidence="1" id="KW-1133">Transmembrane helix</keyword>
<keyword evidence="1" id="KW-0812">Transmembrane</keyword>
<dbReference type="EMBL" id="FMWO01000059">
    <property type="protein sequence ID" value="SCZ86213.1"/>
    <property type="molecule type" value="Genomic_DNA"/>
</dbReference>
<keyword evidence="1" id="KW-0472">Membrane</keyword>
<dbReference type="Proteomes" id="UP000198729">
    <property type="component" value="Unassembled WGS sequence"/>
</dbReference>
<name>A0A1G5SG86_9PROT</name>
<sequence length="29" mass="3534">MLIIKNYLAMGIHQLTYKIFIMIFIYLKT</sequence>
<protein>
    <submittedName>
        <fullName evidence="2">Uncharacterized protein</fullName>
    </submittedName>
</protein>
<reference evidence="2 3" key="1">
    <citation type="submission" date="2016-10" db="EMBL/GenBank/DDBJ databases">
        <authorList>
            <person name="de Groot N.N."/>
        </authorList>
    </citation>
    <scope>NUCLEOTIDE SEQUENCE [LARGE SCALE GENOMIC DNA]</scope>
    <source>
        <strain evidence="2">1</strain>
    </source>
</reference>
<feature type="transmembrane region" description="Helical" evidence="1">
    <location>
        <begin position="7"/>
        <end position="27"/>
    </location>
</feature>
<gene>
    <name evidence="2" type="ORF">NSMM_500013</name>
</gene>
<keyword evidence="3" id="KW-1185">Reference proteome</keyword>
<accession>A0A1G5SG86</accession>
<dbReference type="AlphaFoldDB" id="A0A1G5SG86"/>
<organism evidence="2 3">
    <name type="scientific">Nitrosomonas mobilis</name>
    <dbReference type="NCBI Taxonomy" id="51642"/>
    <lineage>
        <taxon>Bacteria</taxon>
        <taxon>Pseudomonadati</taxon>
        <taxon>Pseudomonadota</taxon>
        <taxon>Betaproteobacteria</taxon>
        <taxon>Nitrosomonadales</taxon>
        <taxon>Nitrosomonadaceae</taxon>
        <taxon>Nitrosomonas</taxon>
    </lineage>
</organism>
<evidence type="ECO:0000313" key="3">
    <source>
        <dbReference type="Proteomes" id="UP000198729"/>
    </source>
</evidence>
<evidence type="ECO:0000313" key="2">
    <source>
        <dbReference type="EMBL" id="SCZ86213.1"/>
    </source>
</evidence>